<comment type="caution">
    <text evidence="5">The sequence shown here is derived from an EMBL/GenBank/DDBJ whole genome shotgun (WGS) entry which is preliminary data.</text>
</comment>
<comment type="similarity">
    <text evidence="1">Belongs to the CoaE family.</text>
</comment>
<keyword evidence="4" id="KW-1133">Transmembrane helix</keyword>
<keyword evidence="4" id="KW-0812">Transmembrane</keyword>
<evidence type="ECO:0000313" key="5">
    <source>
        <dbReference type="EMBL" id="KAK4526930.1"/>
    </source>
</evidence>
<keyword evidence="6" id="KW-1185">Reference proteome</keyword>
<keyword evidence="3" id="KW-0067">ATP-binding</keyword>
<dbReference type="CDD" id="cd02022">
    <property type="entry name" value="DPCK"/>
    <property type="match status" value="1"/>
</dbReference>
<dbReference type="NCBIfam" id="TIGR00152">
    <property type="entry name" value="dephospho-CoA kinase"/>
    <property type="match status" value="1"/>
</dbReference>
<evidence type="ECO:0000313" key="6">
    <source>
        <dbReference type="Proteomes" id="UP001300502"/>
    </source>
</evidence>
<dbReference type="Pfam" id="PF01121">
    <property type="entry name" value="CoaE"/>
    <property type="match status" value="1"/>
</dbReference>
<organism evidence="5 6">
    <name type="scientific">Galdieria yellowstonensis</name>
    <dbReference type="NCBI Taxonomy" id="3028027"/>
    <lineage>
        <taxon>Eukaryota</taxon>
        <taxon>Rhodophyta</taxon>
        <taxon>Bangiophyceae</taxon>
        <taxon>Galdieriales</taxon>
        <taxon>Galdieriaceae</taxon>
        <taxon>Galdieria</taxon>
    </lineage>
</organism>
<accession>A0AAV9IHJ8</accession>
<evidence type="ECO:0000256" key="4">
    <source>
        <dbReference type="SAM" id="Phobius"/>
    </source>
</evidence>
<dbReference type="SUPFAM" id="SSF52540">
    <property type="entry name" value="P-loop containing nucleoside triphosphate hydrolases"/>
    <property type="match status" value="1"/>
</dbReference>
<protein>
    <recommendedName>
        <fullName evidence="7">Dephospho-CoA kinase</fullName>
    </recommendedName>
</protein>
<evidence type="ECO:0000256" key="2">
    <source>
        <dbReference type="ARBA" id="ARBA00022741"/>
    </source>
</evidence>
<evidence type="ECO:0000256" key="3">
    <source>
        <dbReference type="ARBA" id="ARBA00022840"/>
    </source>
</evidence>
<dbReference type="EMBL" id="JANCYU010000045">
    <property type="protein sequence ID" value="KAK4526930.1"/>
    <property type="molecule type" value="Genomic_DNA"/>
</dbReference>
<dbReference type="HAMAP" id="MF_00376">
    <property type="entry name" value="Dephospho_CoA_kinase"/>
    <property type="match status" value="1"/>
</dbReference>
<reference evidence="5 6" key="1">
    <citation type="submission" date="2022-07" db="EMBL/GenBank/DDBJ databases">
        <title>Genome-wide signatures of adaptation to extreme environments.</title>
        <authorList>
            <person name="Cho C.H."/>
            <person name="Yoon H.S."/>
        </authorList>
    </citation>
    <scope>NUCLEOTIDE SEQUENCE [LARGE SCALE GENOMIC DNA]</scope>
    <source>
        <strain evidence="5 6">108.79 E11</strain>
    </source>
</reference>
<keyword evidence="2" id="KW-0547">Nucleotide-binding</keyword>
<keyword evidence="4" id="KW-0472">Membrane</keyword>
<dbReference type="PROSITE" id="PS51219">
    <property type="entry name" value="DPCK"/>
    <property type="match status" value="1"/>
</dbReference>
<evidence type="ECO:0008006" key="7">
    <source>
        <dbReference type="Google" id="ProtNLM"/>
    </source>
</evidence>
<dbReference type="GO" id="GO:0005737">
    <property type="term" value="C:cytoplasm"/>
    <property type="evidence" value="ECO:0007669"/>
    <property type="project" value="UniProtKB-ARBA"/>
</dbReference>
<dbReference type="PANTHER" id="PTHR10695">
    <property type="entry name" value="DEPHOSPHO-COA KINASE-RELATED"/>
    <property type="match status" value="1"/>
</dbReference>
<dbReference type="GO" id="GO:0015937">
    <property type="term" value="P:coenzyme A biosynthetic process"/>
    <property type="evidence" value="ECO:0007669"/>
    <property type="project" value="InterPro"/>
</dbReference>
<dbReference type="GO" id="GO:0005524">
    <property type="term" value="F:ATP binding"/>
    <property type="evidence" value="ECO:0007669"/>
    <property type="project" value="UniProtKB-KW"/>
</dbReference>
<gene>
    <name evidence="5" type="ORF">GAYE_SCF29G4849</name>
</gene>
<dbReference type="Proteomes" id="UP001300502">
    <property type="component" value="Unassembled WGS sequence"/>
</dbReference>
<sequence>MSLIVGLTGGIASGKSSVVELLKKKNATIVDADLIARKVVEPGTFAYQRIVRVFGTQVVGADGRLDRTQLGKLVFEDETKRRQLNRITHPWIIFYMMRDCFFHVLMGSPVIVLDVPLLFETKHLLWLCTVTVVVACEREQQVERLVKRNHLSREEALQRIDSQMPLQEKVRLANFVVDNSGNLAVLEKQVNELWQQLEHIRIRRLRRFKLFGWAGLGALVVIISMALFRK</sequence>
<proteinExistence type="inferred from homology"/>
<dbReference type="AlphaFoldDB" id="A0AAV9IHJ8"/>
<dbReference type="PANTHER" id="PTHR10695:SF46">
    <property type="entry name" value="BIFUNCTIONAL COENZYME A SYNTHASE-RELATED"/>
    <property type="match status" value="1"/>
</dbReference>
<dbReference type="GO" id="GO:0004140">
    <property type="term" value="F:dephospho-CoA kinase activity"/>
    <property type="evidence" value="ECO:0007669"/>
    <property type="project" value="InterPro"/>
</dbReference>
<dbReference type="InterPro" id="IPR001977">
    <property type="entry name" value="Depp_CoAkinase"/>
</dbReference>
<evidence type="ECO:0000256" key="1">
    <source>
        <dbReference type="ARBA" id="ARBA00009018"/>
    </source>
</evidence>
<feature type="transmembrane region" description="Helical" evidence="4">
    <location>
        <begin position="210"/>
        <end position="228"/>
    </location>
</feature>
<dbReference type="InterPro" id="IPR027417">
    <property type="entry name" value="P-loop_NTPase"/>
</dbReference>
<name>A0AAV9IHJ8_9RHOD</name>
<dbReference type="Gene3D" id="3.40.50.300">
    <property type="entry name" value="P-loop containing nucleotide triphosphate hydrolases"/>
    <property type="match status" value="1"/>
</dbReference>
<dbReference type="FunFam" id="3.40.50.300:FF:000485">
    <property type="entry name" value="Dephospho-CoA kinase CAB5"/>
    <property type="match status" value="1"/>
</dbReference>